<dbReference type="SUPFAM" id="SSF55068">
    <property type="entry name" value="Peptide methionine sulfoxide reductase"/>
    <property type="match status" value="1"/>
</dbReference>
<dbReference type="EC" id="1.8.4.11" evidence="4"/>
<keyword evidence="7" id="KW-1185">Reference proteome</keyword>
<dbReference type="AlphaFoldDB" id="A0A1M5WHT1"/>
<evidence type="ECO:0000256" key="3">
    <source>
        <dbReference type="ARBA" id="ARBA00048782"/>
    </source>
</evidence>
<proteinExistence type="inferred from homology"/>
<evidence type="ECO:0000313" key="7">
    <source>
        <dbReference type="Proteomes" id="UP000184389"/>
    </source>
</evidence>
<evidence type="ECO:0000256" key="1">
    <source>
        <dbReference type="ARBA" id="ARBA00023002"/>
    </source>
</evidence>
<protein>
    <recommendedName>
        <fullName evidence="4">Peptide methionine sulfoxide reductase MsrA</fullName>
        <shortName evidence="4">Protein-methionine-S-oxide reductase</shortName>
        <ecNumber evidence="4">1.8.4.11</ecNumber>
    </recommendedName>
    <alternativeName>
        <fullName evidence="4">Peptide-methionine (S)-S-oxide reductase</fullName>
        <shortName evidence="4">Peptide Met(O) reductase</shortName>
    </alternativeName>
</protein>
<dbReference type="NCBIfam" id="TIGR00401">
    <property type="entry name" value="msrA"/>
    <property type="match status" value="1"/>
</dbReference>
<dbReference type="Pfam" id="PF01625">
    <property type="entry name" value="PMSR"/>
    <property type="match status" value="1"/>
</dbReference>
<name>A0A1M5WHT1_9FIRM</name>
<evidence type="ECO:0000256" key="2">
    <source>
        <dbReference type="ARBA" id="ARBA00047806"/>
    </source>
</evidence>
<dbReference type="STRING" id="1123281.SAMN02745180_01246"/>
<dbReference type="EMBL" id="FQXR01000005">
    <property type="protein sequence ID" value="SHH87089.1"/>
    <property type="molecule type" value="Genomic_DNA"/>
</dbReference>
<gene>
    <name evidence="4" type="primary">msrA</name>
    <name evidence="6" type="ORF">SAMN02745180_01246</name>
</gene>
<dbReference type="RefSeq" id="WP_072743932.1">
    <property type="nucleotide sequence ID" value="NZ_FQXR01000005.1"/>
</dbReference>
<dbReference type="InterPro" id="IPR050162">
    <property type="entry name" value="MsrA_MetSO_reductase"/>
</dbReference>
<dbReference type="GO" id="GO:0005737">
    <property type="term" value="C:cytoplasm"/>
    <property type="evidence" value="ECO:0007669"/>
    <property type="project" value="TreeGrafter"/>
</dbReference>
<dbReference type="InterPro" id="IPR036509">
    <property type="entry name" value="Met_Sox_Rdtase_MsrA_sf"/>
</dbReference>
<evidence type="ECO:0000256" key="4">
    <source>
        <dbReference type="HAMAP-Rule" id="MF_01401"/>
    </source>
</evidence>
<dbReference type="FunFam" id="3.30.1060.10:FF:000010">
    <property type="entry name" value="Peptide methionine sulfoxide reductase msrA"/>
    <property type="match status" value="1"/>
</dbReference>
<accession>A0A1M5WHT1</accession>
<organism evidence="6 7">
    <name type="scientific">Sporanaerobacter acetigenes DSM 13106</name>
    <dbReference type="NCBI Taxonomy" id="1123281"/>
    <lineage>
        <taxon>Bacteria</taxon>
        <taxon>Bacillati</taxon>
        <taxon>Bacillota</taxon>
        <taxon>Tissierellia</taxon>
        <taxon>Tissierellales</taxon>
        <taxon>Sporanaerobacteraceae</taxon>
        <taxon>Sporanaerobacter</taxon>
    </lineage>
</organism>
<evidence type="ECO:0000313" key="6">
    <source>
        <dbReference type="EMBL" id="SHH87089.1"/>
    </source>
</evidence>
<dbReference type="Proteomes" id="UP000184389">
    <property type="component" value="Unassembled WGS sequence"/>
</dbReference>
<keyword evidence="1 4" id="KW-0560">Oxidoreductase</keyword>
<comment type="catalytic activity">
    <reaction evidence="2 4">
        <text>L-methionyl-[protein] + [thioredoxin]-disulfide + H2O = L-methionyl-(S)-S-oxide-[protein] + [thioredoxin]-dithiol</text>
        <dbReference type="Rhea" id="RHEA:14217"/>
        <dbReference type="Rhea" id="RHEA-COMP:10698"/>
        <dbReference type="Rhea" id="RHEA-COMP:10700"/>
        <dbReference type="Rhea" id="RHEA-COMP:12313"/>
        <dbReference type="Rhea" id="RHEA-COMP:12315"/>
        <dbReference type="ChEBI" id="CHEBI:15377"/>
        <dbReference type="ChEBI" id="CHEBI:16044"/>
        <dbReference type="ChEBI" id="CHEBI:29950"/>
        <dbReference type="ChEBI" id="CHEBI:44120"/>
        <dbReference type="ChEBI" id="CHEBI:50058"/>
        <dbReference type="EC" id="1.8.4.11"/>
    </reaction>
</comment>
<comment type="similarity">
    <text evidence="4">Belongs to the MsrA Met sulfoxide reductase family.</text>
</comment>
<dbReference type="OrthoDB" id="4174719at2"/>
<dbReference type="GO" id="GO:0008113">
    <property type="term" value="F:peptide-methionine (S)-S-oxide reductase activity"/>
    <property type="evidence" value="ECO:0007669"/>
    <property type="project" value="UniProtKB-UniRule"/>
</dbReference>
<comment type="catalytic activity">
    <reaction evidence="3 4">
        <text>[thioredoxin]-disulfide + L-methionine + H2O = L-methionine (S)-S-oxide + [thioredoxin]-dithiol</text>
        <dbReference type="Rhea" id="RHEA:19993"/>
        <dbReference type="Rhea" id="RHEA-COMP:10698"/>
        <dbReference type="Rhea" id="RHEA-COMP:10700"/>
        <dbReference type="ChEBI" id="CHEBI:15377"/>
        <dbReference type="ChEBI" id="CHEBI:29950"/>
        <dbReference type="ChEBI" id="CHEBI:50058"/>
        <dbReference type="ChEBI" id="CHEBI:57844"/>
        <dbReference type="ChEBI" id="CHEBI:58772"/>
        <dbReference type="EC" id="1.8.4.11"/>
    </reaction>
</comment>
<dbReference type="GO" id="GO:0034599">
    <property type="term" value="P:cellular response to oxidative stress"/>
    <property type="evidence" value="ECO:0007669"/>
    <property type="project" value="TreeGrafter"/>
</dbReference>
<sequence>MKEIVLAGGCFWGVEEYMSRIDGVVETKVGYANGMKENPTYEEVCTGLTGHAEACYIKYDENIIFLSELLNRFWRIIDPTSLNKQGGDLGHQYRTGIYYIDKEDLDTIEKSFKEIEKKYEKAIVTEVKPLSCFYAAEEYHQKYLKKNPNGYCHINLDA</sequence>
<dbReference type="Gene3D" id="3.30.1060.10">
    <property type="entry name" value="Peptide methionine sulphoxide reductase MsrA"/>
    <property type="match status" value="1"/>
</dbReference>
<dbReference type="HAMAP" id="MF_01401">
    <property type="entry name" value="MsrA"/>
    <property type="match status" value="1"/>
</dbReference>
<dbReference type="PANTHER" id="PTHR42799">
    <property type="entry name" value="MITOCHONDRIAL PEPTIDE METHIONINE SULFOXIDE REDUCTASE"/>
    <property type="match status" value="1"/>
</dbReference>
<evidence type="ECO:0000259" key="5">
    <source>
        <dbReference type="Pfam" id="PF01625"/>
    </source>
</evidence>
<comment type="function">
    <text evidence="4">Has an important function as a repair enzyme for proteins that have been inactivated by oxidation. Catalyzes the reversible oxidation-reduction of methionine sulfoxide in proteins to methionine.</text>
</comment>
<feature type="domain" description="Peptide methionine sulphoxide reductase MsrA" evidence="5">
    <location>
        <begin position="3"/>
        <end position="153"/>
    </location>
</feature>
<reference evidence="6 7" key="1">
    <citation type="submission" date="2016-11" db="EMBL/GenBank/DDBJ databases">
        <authorList>
            <person name="Jaros S."/>
            <person name="Januszkiewicz K."/>
            <person name="Wedrychowicz H."/>
        </authorList>
    </citation>
    <scope>NUCLEOTIDE SEQUENCE [LARGE SCALE GENOMIC DNA]</scope>
    <source>
        <strain evidence="6 7">DSM 13106</strain>
    </source>
</reference>
<dbReference type="PANTHER" id="PTHR42799:SF2">
    <property type="entry name" value="MITOCHONDRIAL PEPTIDE METHIONINE SULFOXIDE REDUCTASE"/>
    <property type="match status" value="1"/>
</dbReference>
<dbReference type="InterPro" id="IPR002569">
    <property type="entry name" value="Met_Sox_Rdtase_MsrA_dom"/>
</dbReference>
<feature type="active site" evidence="4">
    <location>
        <position position="10"/>
    </location>
</feature>
<dbReference type="GO" id="GO:0033744">
    <property type="term" value="F:L-methionine:thioredoxin-disulfide S-oxidoreductase activity"/>
    <property type="evidence" value="ECO:0007669"/>
    <property type="project" value="RHEA"/>
</dbReference>